<proteinExistence type="predicted"/>
<dbReference type="PROSITE" id="PS51257">
    <property type="entry name" value="PROKAR_LIPOPROTEIN"/>
    <property type="match status" value="1"/>
</dbReference>
<dbReference type="AlphaFoldDB" id="A0A7C5ETK4"/>
<evidence type="ECO:0008006" key="2">
    <source>
        <dbReference type="Google" id="ProtNLM"/>
    </source>
</evidence>
<sequence length="141" mass="15438">MGVRKIWLTVGVVILALWVAGMVGACAPVQEAPPPAATWPSIVTSEDRVHYYVSGLRVPGTRQEIRTRKGEANLWIPLARISSLRFTGPVGEDFRPADIVMTSGETLRVEVETNQILEGMTEAGYWNMPLGKISSLQMGTE</sequence>
<dbReference type="EMBL" id="DTKJ01000047">
    <property type="protein sequence ID" value="HGZ11924.1"/>
    <property type="molecule type" value="Genomic_DNA"/>
</dbReference>
<organism evidence="1">
    <name type="scientific">Desulfobacca acetoxidans</name>
    <dbReference type="NCBI Taxonomy" id="60893"/>
    <lineage>
        <taxon>Bacteria</taxon>
        <taxon>Pseudomonadati</taxon>
        <taxon>Thermodesulfobacteriota</taxon>
        <taxon>Desulfobaccia</taxon>
        <taxon>Desulfobaccales</taxon>
        <taxon>Desulfobaccaceae</taxon>
        <taxon>Desulfobacca</taxon>
    </lineage>
</organism>
<accession>A0A7C5ETK4</accession>
<gene>
    <name evidence="1" type="ORF">ENW48_06860</name>
</gene>
<protein>
    <recommendedName>
        <fullName evidence="2">Lipoprotein</fullName>
    </recommendedName>
</protein>
<evidence type="ECO:0000313" key="1">
    <source>
        <dbReference type="EMBL" id="HGZ11924.1"/>
    </source>
</evidence>
<name>A0A7C5ETK4_9BACT</name>
<reference evidence="1" key="1">
    <citation type="journal article" date="2020" name="mSystems">
        <title>Genome- and Community-Level Interaction Insights into Carbon Utilization and Element Cycling Functions of Hydrothermarchaeota in Hydrothermal Sediment.</title>
        <authorList>
            <person name="Zhou Z."/>
            <person name="Liu Y."/>
            <person name="Xu W."/>
            <person name="Pan J."/>
            <person name="Luo Z.H."/>
            <person name="Li M."/>
        </authorList>
    </citation>
    <scope>NUCLEOTIDE SEQUENCE [LARGE SCALE GENOMIC DNA]</scope>
    <source>
        <strain evidence="1">SpSt-853</strain>
    </source>
</reference>
<comment type="caution">
    <text evidence="1">The sequence shown here is derived from an EMBL/GenBank/DDBJ whole genome shotgun (WGS) entry which is preliminary data.</text>
</comment>